<organism evidence="2 3">
    <name type="scientific">Weissella viridescens</name>
    <name type="common">Lactobacillus viridescens</name>
    <dbReference type="NCBI Taxonomy" id="1629"/>
    <lineage>
        <taxon>Bacteria</taxon>
        <taxon>Bacillati</taxon>
        <taxon>Bacillota</taxon>
        <taxon>Bacilli</taxon>
        <taxon>Lactobacillales</taxon>
        <taxon>Lactobacillaceae</taxon>
        <taxon>Weissella</taxon>
    </lineage>
</organism>
<gene>
    <name evidence="2" type="ORF">NCTC13645_00138</name>
</gene>
<dbReference type="AlphaFoldDB" id="A0A380NW78"/>
<dbReference type="Proteomes" id="UP000254621">
    <property type="component" value="Unassembled WGS sequence"/>
</dbReference>
<evidence type="ECO:0000256" key="1">
    <source>
        <dbReference type="SAM" id="Phobius"/>
    </source>
</evidence>
<evidence type="ECO:0000313" key="3">
    <source>
        <dbReference type="Proteomes" id="UP000254621"/>
    </source>
</evidence>
<protein>
    <submittedName>
        <fullName evidence="2">Uncharacterized protein</fullName>
    </submittedName>
</protein>
<keyword evidence="1" id="KW-0812">Transmembrane</keyword>
<evidence type="ECO:0000313" key="2">
    <source>
        <dbReference type="EMBL" id="SUP52264.1"/>
    </source>
</evidence>
<dbReference type="EMBL" id="UHIV01000001">
    <property type="protein sequence ID" value="SUP52264.1"/>
    <property type="molecule type" value="Genomic_DNA"/>
</dbReference>
<keyword evidence="1" id="KW-0472">Membrane</keyword>
<sequence>MSEKNLKRITKGYEYVIMVFMMILGWSLLPILP</sequence>
<feature type="transmembrane region" description="Helical" evidence="1">
    <location>
        <begin position="12"/>
        <end position="32"/>
    </location>
</feature>
<proteinExistence type="predicted"/>
<reference evidence="2 3" key="1">
    <citation type="submission" date="2018-06" db="EMBL/GenBank/DDBJ databases">
        <authorList>
            <consortium name="Pathogen Informatics"/>
            <person name="Doyle S."/>
        </authorList>
    </citation>
    <scope>NUCLEOTIDE SEQUENCE [LARGE SCALE GENOMIC DNA]</scope>
    <source>
        <strain evidence="2 3">NCTC13645</strain>
    </source>
</reference>
<keyword evidence="1" id="KW-1133">Transmembrane helix</keyword>
<name>A0A380NW78_WEIVI</name>
<accession>A0A380NW78</accession>